<organism evidence="1 2">
    <name type="scientific">Methylomonas koyamae</name>
    <dbReference type="NCBI Taxonomy" id="702114"/>
    <lineage>
        <taxon>Bacteria</taxon>
        <taxon>Pseudomonadati</taxon>
        <taxon>Pseudomonadota</taxon>
        <taxon>Gammaproteobacteria</taxon>
        <taxon>Methylococcales</taxon>
        <taxon>Methylococcaceae</taxon>
        <taxon>Methylomonas</taxon>
    </lineage>
</organism>
<dbReference type="STRING" id="702114.A1355_13850"/>
<accession>A0A177N6W6</accession>
<gene>
    <name evidence="1" type="ORF">A1355_13850</name>
</gene>
<dbReference type="OrthoDB" id="9812340at2"/>
<evidence type="ECO:0000313" key="1">
    <source>
        <dbReference type="EMBL" id="OAI12969.1"/>
    </source>
</evidence>
<reference evidence="2" key="1">
    <citation type="submission" date="2016-03" db="EMBL/GenBank/DDBJ databases">
        <authorList>
            <person name="Heylen K."/>
            <person name="De Vos P."/>
            <person name="Vekeman B."/>
        </authorList>
    </citation>
    <scope>NUCLEOTIDE SEQUENCE [LARGE SCALE GENOMIC DNA]</scope>
    <source>
        <strain evidence="2">R-45383</strain>
    </source>
</reference>
<dbReference type="NCBIfam" id="TIGR03831">
    <property type="entry name" value="YgiT_finger"/>
    <property type="match status" value="1"/>
</dbReference>
<name>A0A177N6W6_9GAMM</name>
<dbReference type="RefSeq" id="WP_064031330.1">
    <property type="nucleotide sequence ID" value="NZ_LUUK01000215.1"/>
</dbReference>
<dbReference type="AlphaFoldDB" id="A0A177N6W6"/>
<evidence type="ECO:0008006" key="3">
    <source>
        <dbReference type="Google" id="ProtNLM"/>
    </source>
</evidence>
<keyword evidence="2" id="KW-1185">Reference proteome</keyword>
<proteinExistence type="predicted"/>
<dbReference type="InterPro" id="IPR022453">
    <property type="entry name" value="Znf_MqsA-type"/>
</dbReference>
<comment type="caution">
    <text evidence="1">The sequence shown here is derived from an EMBL/GenBank/DDBJ whole genome shotgun (WGS) entry which is preliminary data.</text>
</comment>
<dbReference type="Proteomes" id="UP000077628">
    <property type="component" value="Unassembled WGS sequence"/>
</dbReference>
<sequence>MTDQEQCAFCGNTHLTAKTTRYLHQAQGEMLIVEHVPCIECDFCGEQYFDVQVLKQIEADHQAINEHRKQPARFVKVAVDEFRAA</sequence>
<evidence type="ECO:0000313" key="2">
    <source>
        <dbReference type="Proteomes" id="UP000077628"/>
    </source>
</evidence>
<protein>
    <recommendedName>
        <fullName evidence="3">YgiT-type zinc finger domain-containing protein</fullName>
    </recommendedName>
</protein>
<dbReference type="EMBL" id="LUUK01000215">
    <property type="protein sequence ID" value="OAI12969.1"/>
    <property type="molecule type" value="Genomic_DNA"/>
</dbReference>
<dbReference type="Gene3D" id="3.10.20.860">
    <property type="match status" value="1"/>
</dbReference>